<protein>
    <submittedName>
        <fullName evidence="2">Uncharacterized protein</fullName>
    </submittedName>
</protein>
<reference evidence="2 3" key="1">
    <citation type="submission" date="2019-01" db="EMBL/GenBank/DDBJ databases">
        <authorList>
            <consortium name="Pathogen Informatics"/>
        </authorList>
    </citation>
    <scope>NUCLEOTIDE SEQUENCE [LARGE SCALE GENOMIC DNA]</scope>
    <source>
        <strain evidence="2 3">NCTC10146</strain>
    </source>
</reference>
<evidence type="ECO:0000313" key="2">
    <source>
        <dbReference type="EMBL" id="VEU68668.1"/>
    </source>
</evidence>
<dbReference type="EMBL" id="LR215010">
    <property type="protein sequence ID" value="VEU68668.1"/>
    <property type="molecule type" value="Genomic_DNA"/>
</dbReference>
<evidence type="ECO:0000313" key="3">
    <source>
        <dbReference type="Proteomes" id="UP000290495"/>
    </source>
</evidence>
<dbReference type="Proteomes" id="UP000290495">
    <property type="component" value="Chromosome"/>
</dbReference>
<evidence type="ECO:0000256" key="1">
    <source>
        <dbReference type="SAM" id="Phobius"/>
    </source>
</evidence>
<sequence>MDLKWLFYILISVFSLAIIISFFLLTRKVILKIIEKTREKYFNNLQTINNTNKTSLEHINIISASDKSMSEIKNKLETISTSLNNLFNKIDTNNEYLIERINKKKVLDSINTIFFIRKLYKDYQRIQSSFDIIFTPISKKWNKIDEDISVFLDKTLHIKNSLLTKKKTLKYSFLFLLNENNRIRSNIKPVRKNQYSGSFISANKEIQSINSELNDLIMKFNNIEKTEYFVFLYLPVSITTLKNYNDEEFYNYIHDKWKKLVSEFNHLSIFEIHDTVRKLCKEISEFKTLKFENVLLDNFLKNFENMFFALVNYLEKNKNNLIKNNIELLKNNFQHLKVKEFSNDDILEAISKIFNLFFSSIDNIEISELLKKFQENYNKLKEAEVTKITSYFFFVIENKFLPQTSDINEEVNKLSELYKMLVDSKFQLFYKDAKLKEQFIKTLTHLIKQIYQNEEYLEMYKELEFFAFKSKFIKNDSKLQDSMKVIDIYLKNQNYKKAFKTLKSIIKEYRS</sequence>
<dbReference type="RefSeq" id="WP_004794415.1">
    <property type="nucleotide sequence ID" value="NZ_LR215010.1"/>
</dbReference>
<feature type="transmembrane region" description="Helical" evidence="1">
    <location>
        <begin position="6"/>
        <end position="26"/>
    </location>
</feature>
<keyword evidence="1" id="KW-0472">Membrane</keyword>
<proteinExistence type="predicted"/>
<keyword evidence="1" id="KW-0812">Transmembrane</keyword>
<dbReference type="AlphaFoldDB" id="A0A449AQ39"/>
<keyword evidence="1" id="KW-1133">Transmembrane helix</keyword>
<name>A0A449AQ39_9BACT</name>
<organism evidence="2 3">
    <name type="scientific">Mycoplasmopsis canis</name>
    <dbReference type="NCBI Taxonomy" id="29555"/>
    <lineage>
        <taxon>Bacteria</taxon>
        <taxon>Bacillati</taxon>
        <taxon>Mycoplasmatota</taxon>
        <taxon>Mycoplasmoidales</taxon>
        <taxon>Metamycoplasmataceae</taxon>
        <taxon>Mycoplasmopsis</taxon>
    </lineage>
</organism>
<gene>
    <name evidence="2" type="ORF">NCTC10146_00115</name>
</gene>
<accession>A0A449AQ39</accession>